<feature type="domain" description="Tyr recombinase" evidence="6">
    <location>
        <begin position="100"/>
        <end position="272"/>
    </location>
</feature>
<evidence type="ECO:0000256" key="3">
    <source>
        <dbReference type="ARBA" id="ARBA00023125"/>
    </source>
</evidence>
<reference evidence="8" key="1">
    <citation type="submission" date="2022-10" db="EMBL/GenBank/DDBJ databases">
        <title>Chryseobacterium sp. nov., a novel bacterial species.</title>
        <authorList>
            <person name="Cao Y."/>
        </authorList>
    </citation>
    <scope>NUCLEOTIDE SEQUENCE</scope>
    <source>
        <strain evidence="8">KC 927</strain>
    </source>
</reference>
<evidence type="ECO:0000259" key="6">
    <source>
        <dbReference type="PROSITE" id="PS51898"/>
    </source>
</evidence>
<keyword evidence="3 5" id="KW-0238">DNA-binding</keyword>
<gene>
    <name evidence="8" type="ORF">OEA66_05040</name>
</gene>
<dbReference type="InterPro" id="IPR002104">
    <property type="entry name" value="Integrase_catalytic"/>
</dbReference>
<evidence type="ECO:0000256" key="1">
    <source>
        <dbReference type="ARBA" id="ARBA00008857"/>
    </source>
</evidence>
<keyword evidence="2" id="KW-0229">DNA integration</keyword>
<dbReference type="PROSITE" id="PS51898">
    <property type="entry name" value="TYR_RECOMBINASE"/>
    <property type="match status" value="1"/>
</dbReference>
<proteinExistence type="inferred from homology"/>
<dbReference type="Pfam" id="PF00589">
    <property type="entry name" value="Phage_integrase"/>
    <property type="match status" value="1"/>
</dbReference>
<dbReference type="Proteomes" id="UP001070176">
    <property type="component" value="Unassembled WGS sequence"/>
</dbReference>
<dbReference type="EMBL" id="JAOVZV010000003">
    <property type="protein sequence ID" value="MCX8531723.1"/>
    <property type="molecule type" value="Genomic_DNA"/>
</dbReference>
<dbReference type="NCBIfam" id="NF040815">
    <property type="entry name" value="recomb_XerA_Arch"/>
    <property type="match status" value="1"/>
</dbReference>
<evidence type="ECO:0000256" key="4">
    <source>
        <dbReference type="ARBA" id="ARBA00023172"/>
    </source>
</evidence>
<accession>A0ABT3Y0Q4</accession>
<keyword evidence="4" id="KW-0233">DNA recombination</keyword>
<comment type="similarity">
    <text evidence="1">Belongs to the 'phage' integrase family.</text>
</comment>
<dbReference type="SUPFAM" id="SSF56349">
    <property type="entry name" value="DNA breaking-rejoining enzymes"/>
    <property type="match status" value="1"/>
</dbReference>
<dbReference type="InterPro" id="IPR004107">
    <property type="entry name" value="Integrase_SAM-like_N"/>
</dbReference>
<dbReference type="InterPro" id="IPR010998">
    <property type="entry name" value="Integrase_recombinase_N"/>
</dbReference>
<sequence>MNQNLIDQFVTILRMQRYADRSVKTYASHLAYFLRLSAKHKPEDITEQQIENFVIWLVEKRKVGQSYQKAMISTITKFYKEIFHRHICLKHLYPKRREYKLPKFLTRDEVKKILDATENIKHKAILITIYSCGLRLSELLELQISDIKVKEKLLLIRQSKGNKDRLMVVSAQLLNALRDYFKIYQPKNYLFEGKSSEKYSERSVQQILKNSLKKAGIITPASVHTLRHSYATHLLENGIDIRIIKDLLGHSNIKTTEIYTHITDISKSNVKSPLDYLY</sequence>
<comment type="caution">
    <text evidence="8">The sequence shown here is derived from an EMBL/GenBank/DDBJ whole genome shotgun (WGS) entry which is preliminary data.</text>
</comment>
<dbReference type="InterPro" id="IPR050090">
    <property type="entry name" value="Tyrosine_recombinase_XerCD"/>
</dbReference>
<evidence type="ECO:0000313" key="8">
    <source>
        <dbReference type="EMBL" id="MCX8531723.1"/>
    </source>
</evidence>
<organism evidence="8 9">
    <name type="scientific">Chryseobacterium luquanense</name>
    <dbReference type="NCBI Taxonomy" id="2983766"/>
    <lineage>
        <taxon>Bacteria</taxon>
        <taxon>Pseudomonadati</taxon>
        <taxon>Bacteroidota</taxon>
        <taxon>Flavobacteriia</taxon>
        <taxon>Flavobacteriales</taxon>
        <taxon>Weeksellaceae</taxon>
        <taxon>Chryseobacterium group</taxon>
        <taxon>Chryseobacterium</taxon>
    </lineage>
</organism>
<evidence type="ECO:0000313" key="9">
    <source>
        <dbReference type="Proteomes" id="UP001070176"/>
    </source>
</evidence>
<name>A0ABT3Y0Q4_9FLAO</name>
<dbReference type="PROSITE" id="PS51900">
    <property type="entry name" value="CB"/>
    <property type="match status" value="1"/>
</dbReference>
<dbReference type="Gene3D" id="1.10.443.10">
    <property type="entry name" value="Intergrase catalytic core"/>
    <property type="match status" value="1"/>
</dbReference>
<dbReference type="PANTHER" id="PTHR30349:SF64">
    <property type="entry name" value="PROPHAGE INTEGRASE INTD-RELATED"/>
    <property type="match status" value="1"/>
</dbReference>
<dbReference type="InterPro" id="IPR011010">
    <property type="entry name" value="DNA_brk_join_enz"/>
</dbReference>
<evidence type="ECO:0000256" key="5">
    <source>
        <dbReference type="PROSITE-ProRule" id="PRU01248"/>
    </source>
</evidence>
<dbReference type="Gene3D" id="1.10.150.130">
    <property type="match status" value="1"/>
</dbReference>
<feature type="domain" description="Core-binding (CB)" evidence="7">
    <location>
        <begin position="1"/>
        <end position="83"/>
    </location>
</feature>
<evidence type="ECO:0000259" key="7">
    <source>
        <dbReference type="PROSITE" id="PS51900"/>
    </source>
</evidence>
<evidence type="ECO:0000256" key="2">
    <source>
        <dbReference type="ARBA" id="ARBA00022908"/>
    </source>
</evidence>
<dbReference type="InterPro" id="IPR044068">
    <property type="entry name" value="CB"/>
</dbReference>
<keyword evidence="9" id="KW-1185">Reference proteome</keyword>
<dbReference type="RefSeq" id="WP_267280356.1">
    <property type="nucleotide sequence ID" value="NZ_JAOVZV010000003.1"/>
</dbReference>
<dbReference type="InterPro" id="IPR013762">
    <property type="entry name" value="Integrase-like_cat_sf"/>
</dbReference>
<dbReference type="Pfam" id="PF13495">
    <property type="entry name" value="Phage_int_SAM_4"/>
    <property type="match status" value="1"/>
</dbReference>
<protein>
    <submittedName>
        <fullName evidence="8">Site-specific integrase</fullName>
    </submittedName>
</protein>
<dbReference type="PANTHER" id="PTHR30349">
    <property type="entry name" value="PHAGE INTEGRASE-RELATED"/>
    <property type="match status" value="1"/>
</dbReference>